<dbReference type="EMBL" id="CP002085">
    <property type="protein sequence ID" value="ADK84602.1"/>
    <property type="molecule type" value="Genomic_DNA"/>
</dbReference>
<protein>
    <submittedName>
        <fullName evidence="2">Anti-sigma-factor antagonist</fullName>
    </submittedName>
</protein>
<dbReference type="CDD" id="cd07043">
    <property type="entry name" value="STAS_anti-anti-sigma_factors"/>
    <property type="match status" value="1"/>
</dbReference>
<name>E1QFZ2_DESB2</name>
<dbReference type="STRING" id="644282.Deba_1234"/>
<dbReference type="InterPro" id="IPR036513">
    <property type="entry name" value="STAS_dom_sf"/>
</dbReference>
<gene>
    <name evidence="2" type="ordered locus">Deba_1234</name>
</gene>
<proteinExistence type="predicted"/>
<dbReference type="HOGENOM" id="CLU_115403_9_4_7"/>
<dbReference type="PANTHER" id="PTHR33495">
    <property type="entry name" value="ANTI-SIGMA FACTOR ANTAGONIST TM_1081-RELATED-RELATED"/>
    <property type="match status" value="1"/>
</dbReference>
<dbReference type="RefSeq" id="WP_013258056.1">
    <property type="nucleotide sequence ID" value="NC_014365.1"/>
</dbReference>
<reference evidence="2 3" key="1">
    <citation type="journal article" date="2010" name="Stand. Genomic Sci.">
        <title>Complete genome sequence of Desulfarculus baarsii type strain (2st14).</title>
        <authorList>
            <person name="Sun H."/>
            <person name="Spring S."/>
            <person name="Lapidus A."/>
            <person name="Davenport K."/>
            <person name="Del Rio T.G."/>
            <person name="Tice H."/>
            <person name="Nolan M."/>
            <person name="Copeland A."/>
            <person name="Cheng J.F."/>
            <person name="Lucas S."/>
            <person name="Tapia R."/>
            <person name="Goodwin L."/>
            <person name="Pitluck S."/>
            <person name="Ivanova N."/>
            <person name="Pagani I."/>
            <person name="Mavromatis K."/>
            <person name="Ovchinnikova G."/>
            <person name="Pati A."/>
            <person name="Chen A."/>
            <person name="Palaniappan K."/>
            <person name="Hauser L."/>
            <person name="Chang Y.J."/>
            <person name="Jeffries C.D."/>
            <person name="Detter J.C."/>
            <person name="Han C."/>
            <person name="Rohde M."/>
            <person name="Brambilla E."/>
            <person name="Goker M."/>
            <person name="Woyke T."/>
            <person name="Bristow J."/>
            <person name="Eisen J.A."/>
            <person name="Markowitz V."/>
            <person name="Hugenholtz P."/>
            <person name="Kyrpides N.C."/>
            <person name="Klenk H.P."/>
            <person name="Land M."/>
        </authorList>
    </citation>
    <scope>NUCLEOTIDE SEQUENCE [LARGE SCALE GENOMIC DNA]</scope>
    <source>
        <strain evidence="3">ATCC 33931 / DSM 2075 / LMG 7858 / VKM B-1802 / 2st14</strain>
    </source>
</reference>
<organism evidence="2 3">
    <name type="scientific">Desulfarculus baarsii (strain ATCC 33931 / DSM 2075 / LMG 7858 / VKM B-1802 / 2st14)</name>
    <dbReference type="NCBI Taxonomy" id="644282"/>
    <lineage>
        <taxon>Bacteria</taxon>
        <taxon>Pseudomonadati</taxon>
        <taxon>Thermodesulfobacteriota</taxon>
        <taxon>Desulfarculia</taxon>
        <taxon>Desulfarculales</taxon>
        <taxon>Desulfarculaceae</taxon>
        <taxon>Desulfarculus</taxon>
    </lineage>
</organism>
<sequence length="102" mass="11298">MELTVTQRGDQVRIEVVGSIDERGAEEMKRRFLELDVSSIKEVVFDFSGVTFVGSAGIGKLLLFYKNLAAGGGSIRIENMSNDIYTMFKVVKLDKIFNISAS</sequence>
<evidence type="ECO:0000313" key="3">
    <source>
        <dbReference type="Proteomes" id="UP000009047"/>
    </source>
</evidence>
<evidence type="ECO:0000259" key="1">
    <source>
        <dbReference type="PROSITE" id="PS50801"/>
    </source>
</evidence>
<dbReference type="PANTHER" id="PTHR33495:SF2">
    <property type="entry name" value="ANTI-SIGMA FACTOR ANTAGONIST TM_1081-RELATED"/>
    <property type="match status" value="1"/>
</dbReference>
<feature type="domain" description="STAS" evidence="1">
    <location>
        <begin position="1"/>
        <end position="102"/>
    </location>
</feature>
<dbReference type="SUPFAM" id="SSF52091">
    <property type="entry name" value="SpoIIaa-like"/>
    <property type="match status" value="1"/>
</dbReference>
<dbReference type="InterPro" id="IPR002645">
    <property type="entry name" value="STAS_dom"/>
</dbReference>
<dbReference type="Proteomes" id="UP000009047">
    <property type="component" value="Chromosome"/>
</dbReference>
<dbReference type="Gene3D" id="3.30.750.24">
    <property type="entry name" value="STAS domain"/>
    <property type="match status" value="1"/>
</dbReference>
<dbReference type="GO" id="GO:0043856">
    <property type="term" value="F:anti-sigma factor antagonist activity"/>
    <property type="evidence" value="ECO:0007669"/>
    <property type="project" value="TreeGrafter"/>
</dbReference>
<dbReference type="AlphaFoldDB" id="E1QFZ2"/>
<dbReference type="eggNOG" id="COG1366">
    <property type="taxonomic scope" value="Bacteria"/>
</dbReference>
<evidence type="ECO:0000313" key="2">
    <source>
        <dbReference type="EMBL" id="ADK84602.1"/>
    </source>
</evidence>
<dbReference type="KEGG" id="dbr:Deba_1234"/>
<dbReference type="Pfam" id="PF01740">
    <property type="entry name" value="STAS"/>
    <property type="match status" value="1"/>
</dbReference>
<dbReference type="OrthoDB" id="5517344at2"/>
<accession>E1QFZ2</accession>
<keyword evidence="3" id="KW-1185">Reference proteome</keyword>
<dbReference type="PROSITE" id="PS50801">
    <property type="entry name" value="STAS"/>
    <property type="match status" value="1"/>
</dbReference>